<accession>A0AAD9NCT0</accession>
<dbReference type="GO" id="GO:0016324">
    <property type="term" value="C:apical plasma membrane"/>
    <property type="evidence" value="ECO:0007669"/>
    <property type="project" value="TreeGrafter"/>
</dbReference>
<dbReference type="InterPro" id="IPR027685">
    <property type="entry name" value="Shroom_fam"/>
</dbReference>
<keyword evidence="5" id="KW-0175">Coiled coil</keyword>
<dbReference type="Pfam" id="PF08687">
    <property type="entry name" value="ASD2"/>
    <property type="match status" value="1"/>
</dbReference>
<feature type="compositionally biased region" description="Basic and acidic residues" evidence="6">
    <location>
        <begin position="244"/>
        <end position="261"/>
    </location>
</feature>
<organism evidence="8 9">
    <name type="scientific">Ridgeia piscesae</name>
    <name type="common">Tubeworm</name>
    <dbReference type="NCBI Taxonomy" id="27915"/>
    <lineage>
        <taxon>Eukaryota</taxon>
        <taxon>Metazoa</taxon>
        <taxon>Spiralia</taxon>
        <taxon>Lophotrochozoa</taxon>
        <taxon>Annelida</taxon>
        <taxon>Polychaeta</taxon>
        <taxon>Sedentaria</taxon>
        <taxon>Canalipalpata</taxon>
        <taxon>Sabellida</taxon>
        <taxon>Siboglinidae</taxon>
        <taxon>Ridgeia</taxon>
    </lineage>
</organism>
<dbReference type="InterPro" id="IPR014799">
    <property type="entry name" value="ASD2_dom"/>
</dbReference>
<dbReference type="GO" id="GO:0007015">
    <property type="term" value="P:actin filament organization"/>
    <property type="evidence" value="ECO:0007669"/>
    <property type="project" value="TreeGrafter"/>
</dbReference>
<feature type="compositionally biased region" description="Low complexity" evidence="6">
    <location>
        <begin position="490"/>
        <end position="501"/>
    </location>
</feature>
<evidence type="ECO:0000256" key="2">
    <source>
        <dbReference type="ARBA" id="ARBA00006469"/>
    </source>
</evidence>
<dbReference type="GO" id="GO:0030864">
    <property type="term" value="C:cortical actin cytoskeleton"/>
    <property type="evidence" value="ECO:0007669"/>
    <property type="project" value="TreeGrafter"/>
</dbReference>
<keyword evidence="9" id="KW-1185">Reference proteome</keyword>
<protein>
    <recommendedName>
        <fullName evidence="7">ASD2 domain-containing protein</fullName>
    </recommendedName>
</protein>
<dbReference type="PANTHER" id="PTHR15012:SF32">
    <property type="entry name" value="PROTEIN SHROOM"/>
    <property type="match status" value="1"/>
</dbReference>
<evidence type="ECO:0000313" key="9">
    <source>
        <dbReference type="Proteomes" id="UP001209878"/>
    </source>
</evidence>
<keyword evidence="3" id="KW-0963">Cytoplasm</keyword>
<feature type="compositionally biased region" description="Polar residues" evidence="6">
    <location>
        <begin position="372"/>
        <end position="382"/>
    </location>
</feature>
<feature type="compositionally biased region" description="Basic and acidic residues" evidence="6">
    <location>
        <begin position="144"/>
        <end position="156"/>
    </location>
</feature>
<feature type="region of interest" description="Disordered" evidence="6">
    <location>
        <begin position="418"/>
        <end position="450"/>
    </location>
</feature>
<feature type="compositionally biased region" description="Polar residues" evidence="6">
    <location>
        <begin position="472"/>
        <end position="481"/>
    </location>
</feature>
<dbReference type="GO" id="GO:0051015">
    <property type="term" value="F:actin filament binding"/>
    <property type="evidence" value="ECO:0007669"/>
    <property type="project" value="InterPro"/>
</dbReference>
<evidence type="ECO:0000256" key="4">
    <source>
        <dbReference type="ARBA" id="ARBA00023212"/>
    </source>
</evidence>
<dbReference type="Proteomes" id="UP001209878">
    <property type="component" value="Unassembled WGS sequence"/>
</dbReference>
<name>A0AAD9NCT0_RIDPI</name>
<evidence type="ECO:0000256" key="5">
    <source>
        <dbReference type="SAM" id="Coils"/>
    </source>
</evidence>
<comment type="similarity">
    <text evidence="2">Belongs to the shroom family.</text>
</comment>
<evidence type="ECO:0000256" key="1">
    <source>
        <dbReference type="ARBA" id="ARBA00004245"/>
    </source>
</evidence>
<dbReference type="PANTHER" id="PTHR15012">
    <property type="entry name" value="APICAL PROTEIN/SHROOM-RELATED"/>
    <property type="match status" value="1"/>
</dbReference>
<feature type="domain" description="ASD2" evidence="7">
    <location>
        <begin position="740"/>
        <end position="1018"/>
    </location>
</feature>
<dbReference type="Gene3D" id="6.10.250.3120">
    <property type="match status" value="1"/>
</dbReference>
<evidence type="ECO:0000256" key="3">
    <source>
        <dbReference type="ARBA" id="ARBA00022490"/>
    </source>
</evidence>
<feature type="region of interest" description="Disordered" evidence="6">
    <location>
        <begin position="277"/>
        <end position="382"/>
    </location>
</feature>
<feature type="region of interest" description="Disordered" evidence="6">
    <location>
        <begin position="464"/>
        <end position="511"/>
    </location>
</feature>
<feature type="region of interest" description="Disordered" evidence="6">
    <location>
        <begin position="667"/>
        <end position="733"/>
    </location>
</feature>
<feature type="compositionally biased region" description="Basic and acidic residues" evidence="6">
    <location>
        <begin position="352"/>
        <end position="370"/>
    </location>
</feature>
<feature type="compositionally biased region" description="Low complexity" evidence="6">
    <location>
        <begin position="290"/>
        <end position="299"/>
    </location>
</feature>
<feature type="region of interest" description="Disordered" evidence="6">
    <location>
        <begin position="531"/>
        <end position="615"/>
    </location>
</feature>
<feature type="compositionally biased region" description="Basic and acidic residues" evidence="6">
    <location>
        <begin position="316"/>
        <end position="329"/>
    </location>
</feature>
<feature type="compositionally biased region" description="Basic and acidic residues" evidence="6">
    <location>
        <begin position="790"/>
        <end position="804"/>
    </location>
</feature>
<dbReference type="EMBL" id="JAODUO010001372">
    <property type="protein sequence ID" value="KAK2165265.1"/>
    <property type="molecule type" value="Genomic_DNA"/>
</dbReference>
<evidence type="ECO:0000313" key="8">
    <source>
        <dbReference type="EMBL" id="KAK2165265.1"/>
    </source>
</evidence>
<proteinExistence type="inferred from homology"/>
<comment type="subcellular location">
    <subcellularLocation>
        <location evidence="1">Cytoplasm</location>
        <location evidence="1">Cytoskeleton</location>
    </subcellularLocation>
</comment>
<feature type="compositionally biased region" description="Polar residues" evidence="6">
    <location>
        <begin position="667"/>
        <end position="685"/>
    </location>
</feature>
<keyword evidence="4" id="KW-0206">Cytoskeleton</keyword>
<feature type="region of interest" description="Disordered" evidence="6">
    <location>
        <begin position="125"/>
        <end position="182"/>
    </location>
</feature>
<gene>
    <name evidence="8" type="ORF">NP493_1374g00012</name>
</gene>
<feature type="region of interest" description="Disordered" evidence="6">
    <location>
        <begin position="203"/>
        <end position="261"/>
    </location>
</feature>
<dbReference type="GO" id="GO:0005912">
    <property type="term" value="C:adherens junction"/>
    <property type="evidence" value="ECO:0007669"/>
    <property type="project" value="TreeGrafter"/>
</dbReference>
<evidence type="ECO:0000259" key="7">
    <source>
        <dbReference type="PROSITE" id="PS51307"/>
    </source>
</evidence>
<sequence length="1022" mass="111727">MGLYKQHGGEIVYKLDGGEIVPKPHVGEIVYKLDGGEIVPKPHVGEIVYKLDGGEIVRKPHVGEIVYKLDGGEIVPKPHSESPVYSNIDIVFFPYSSGSNSSPVKSANEIARKFTYNLAVTESYVQEEGEESPPPTLPPRNYRQKHDASSRGESRHGLPPPPPGGDTAKSEVGTWDYDTTPKADSYANQVRQQAYRLSQSHSNLLSAGRHPSKVSPDIKTGVSISRPVDKPPTAQEALVPQPRSHAEPRSHVEPRSHADSDSFRLEMNIAAAASYSSTSLCPPEGPIGASPVPSSGGSVFLDDNPLLSLPPGGGFDRTDARQTDTDERTSTSGTTHHSESFLFRNSSSGGHDQARHDLEGGQSHARHDFSGEGTSPQLASVSSAPLLTSDVDQSLTAMATHTQPPWMSAAHKVLNPSHRVRSMSPERGASTEWGAYPERGSCPVSEGDTEERLSVHALLSNFEKKGSAAPSHHSSAVTDGTGSRLDAALRSDTSPRTTSSTENLSPVMHSKVSQIRETLLRKSTENLLQSEYHDSSLRVSPGTPPQQRRESTGSQAMAFMPQGHHDSSPVASVPHGHHSPSPAASAPQGRHSPSPMASVPHRHSPCSSPKPWRDTNVSDVRAFTHTYKPRDSTDSLSDVAMTTASSMSSVATAMTSSTSSVVVAISNPENSTASPRNNVTQKSNESLASSLGDADDRSRDSRANSVEALDDDTSRQKLPLVPHHRRHKSQEEQECEKHAAVLVQQLSQLDKHLCDIILPSPELKMTTDYMTGIFDTSVDVTRRPSILVKNRPEVRRRSHDKDEQGSQSHSPLPASSPYWSPPSVAQLQTKIREEGDKIDDLLKDVGDADTSLQDQKEELLERIRKKLDILVEEKTLLDEEIAENSQLGDEAEYDKYHLYVSELGKVMKLLLQLSGRLARANNAINALAEGDSKQKGTLIQKRDELSEKHEDAKQLKEGIDRRSHQVAAFLRRHLLADEFTDYEHFIKMKCKLMIEQQEIDDKIKLGREQLAALQRSIAESNA</sequence>
<dbReference type="GO" id="GO:0043296">
    <property type="term" value="C:apical junction complex"/>
    <property type="evidence" value="ECO:0007669"/>
    <property type="project" value="TreeGrafter"/>
</dbReference>
<feature type="region of interest" description="Disordered" evidence="6">
    <location>
        <begin position="785"/>
        <end position="823"/>
    </location>
</feature>
<comment type="caution">
    <text evidence="8">The sequence shown here is derived from an EMBL/GenBank/DDBJ whole genome shotgun (WGS) entry which is preliminary data.</text>
</comment>
<dbReference type="PROSITE" id="PS51307">
    <property type="entry name" value="ASD2"/>
    <property type="match status" value="1"/>
</dbReference>
<feature type="coiled-coil region" evidence="5">
    <location>
        <begin position="824"/>
        <end position="880"/>
    </location>
</feature>
<reference evidence="8" key="1">
    <citation type="journal article" date="2023" name="Mol. Biol. Evol.">
        <title>Third-Generation Sequencing Reveals the Adaptive Role of the Epigenome in Three Deep-Sea Polychaetes.</title>
        <authorList>
            <person name="Perez M."/>
            <person name="Aroh O."/>
            <person name="Sun Y."/>
            <person name="Lan Y."/>
            <person name="Juniper S.K."/>
            <person name="Young C.R."/>
            <person name="Angers B."/>
            <person name="Qian P.Y."/>
        </authorList>
    </citation>
    <scope>NUCLEOTIDE SEQUENCE</scope>
    <source>
        <strain evidence="8">R07B-5</strain>
    </source>
</reference>
<dbReference type="AlphaFoldDB" id="A0AAD9NCT0"/>
<evidence type="ECO:0000256" key="6">
    <source>
        <dbReference type="SAM" id="MobiDB-lite"/>
    </source>
</evidence>